<dbReference type="RefSeq" id="WP_161902028.1">
    <property type="nucleotide sequence ID" value="NZ_MAEL01000035.1"/>
</dbReference>
<evidence type="ECO:0008006" key="4">
    <source>
        <dbReference type="Google" id="ProtNLM"/>
    </source>
</evidence>
<dbReference type="InterPro" id="IPR026893">
    <property type="entry name" value="Tyr/Ser_Pase_IphP-type"/>
</dbReference>
<protein>
    <recommendedName>
        <fullName evidence="4">Protein-tyrosine-phosphatase</fullName>
    </recommendedName>
</protein>
<evidence type="ECO:0000313" key="3">
    <source>
        <dbReference type="Proteomes" id="UP000782705"/>
    </source>
</evidence>
<dbReference type="Pfam" id="PF13350">
    <property type="entry name" value="Y_phosphatase3"/>
    <property type="match status" value="1"/>
</dbReference>
<dbReference type="Gene3D" id="3.90.190.10">
    <property type="entry name" value="Protein tyrosine phosphatase superfamily"/>
    <property type="match status" value="1"/>
</dbReference>
<dbReference type="InterPro" id="IPR029021">
    <property type="entry name" value="Prot-tyrosine_phosphatase-like"/>
</dbReference>
<evidence type="ECO:0000313" key="2">
    <source>
        <dbReference type="EMBL" id="KAF1304156.1"/>
    </source>
</evidence>
<proteinExistence type="inferred from homology"/>
<dbReference type="SUPFAM" id="SSF52799">
    <property type="entry name" value="(Phosphotyrosine protein) phosphatases II"/>
    <property type="match status" value="1"/>
</dbReference>
<keyword evidence="3" id="KW-1185">Reference proteome</keyword>
<comment type="caution">
    <text evidence="2">The sequence shown here is derived from an EMBL/GenBank/DDBJ whole genome shotgun (WGS) entry which is preliminary data.</text>
</comment>
<gene>
    <name evidence="2" type="ORF">BAU17_04480</name>
</gene>
<evidence type="ECO:0000256" key="1">
    <source>
        <dbReference type="ARBA" id="ARBA00009580"/>
    </source>
</evidence>
<name>A0ABQ6Z003_9ENTE</name>
<organism evidence="2 3">
    <name type="scientific">Candidatus Enterococcus willemsii</name>
    <dbReference type="NCBI Taxonomy" id="1857215"/>
    <lineage>
        <taxon>Bacteria</taxon>
        <taxon>Bacillati</taxon>
        <taxon>Bacillota</taxon>
        <taxon>Bacilli</taxon>
        <taxon>Lactobacillales</taxon>
        <taxon>Enterococcaceae</taxon>
        <taxon>Enterococcus</taxon>
    </lineage>
</organism>
<sequence length="352" mass="40603">MQIEYVEAFFLDDHQNELNIVTDEDNIGTYRLYWTYENDVQTTDKHFLLESNQKNIQFNFAYNPDKVNYFIIEFEQHPALLFGYRILPMSGMYNFRDIGGYRTENGRRIKWGVGFRSDHLQNLNEDGFEFLRSLGLKSVIDFRSPLEVEKDPNPFFSDDAQSFNFDPQAHVAMAAGNAQNLDTSEDMKTRALKAIESGETGAQQMVDQQLAFVDSPTSIEAFKQTLKTIAQPSNVPTMQHCRGGKDRTGFALMVLEGLLGVPKPQLVYDYMLTNRARAKKNVSYYNRFLEETGDEKIAQYLYSLFDTKEEFILASIEKILTQYGSIRQYAKEVLSLSDDEIANLEKLFLEED</sequence>
<dbReference type="PANTHER" id="PTHR31126:SF1">
    <property type="entry name" value="TYROSINE SPECIFIC PROTEIN PHOSPHATASES DOMAIN-CONTAINING PROTEIN"/>
    <property type="match status" value="1"/>
</dbReference>
<reference evidence="2 3" key="1">
    <citation type="submission" date="2016-06" db="EMBL/GenBank/DDBJ databases">
        <title>Four novel species of enterococci isolated from chicken manure.</title>
        <authorList>
            <person name="Van Tyne D."/>
        </authorList>
    </citation>
    <scope>NUCLEOTIDE SEQUENCE [LARGE SCALE GENOMIC DNA]</scope>
    <source>
        <strain evidence="2 3">CU12B</strain>
    </source>
</reference>
<accession>A0ABQ6Z003</accession>
<dbReference type="EMBL" id="MAEL01000035">
    <property type="protein sequence ID" value="KAF1304156.1"/>
    <property type="molecule type" value="Genomic_DNA"/>
</dbReference>
<comment type="similarity">
    <text evidence="1">Belongs to the protein-tyrosine phosphatase family.</text>
</comment>
<dbReference type="Proteomes" id="UP000782705">
    <property type="component" value="Unassembled WGS sequence"/>
</dbReference>
<dbReference type="PANTHER" id="PTHR31126">
    <property type="entry name" value="TYROSINE-PROTEIN PHOSPHATASE"/>
    <property type="match status" value="1"/>
</dbReference>